<feature type="domain" description="Disease resistance protein winged helix" evidence="10">
    <location>
        <begin position="432"/>
        <end position="501"/>
    </location>
</feature>
<dbReference type="GO" id="GO:0042742">
    <property type="term" value="P:defense response to bacterium"/>
    <property type="evidence" value="ECO:0007669"/>
    <property type="project" value="UniProtKB-ARBA"/>
</dbReference>
<evidence type="ECO:0000256" key="5">
    <source>
        <dbReference type="ARBA" id="ARBA00022821"/>
    </source>
</evidence>
<dbReference type="PANTHER" id="PTHR23155">
    <property type="entry name" value="DISEASE RESISTANCE PROTEIN RP"/>
    <property type="match status" value="1"/>
</dbReference>
<feature type="domain" description="NB-ARC" evidence="8">
    <location>
        <begin position="172"/>
        <end position="340"/>
    </location>
</feature>
<comment type="similarity">
    <text evidence="1">Belongs to the disease resistance NB-LRR family.</text>
</comment>
<dbReference type="InterPro" id="IPR038005">
    <property type="entry name" value="RX-like_CC"/>
</dbReference>
<reference evidence="12" key="1">
    <citation type="submission" date="2018-08" db="EMBL/GenBank/DDBJ databases">
        <authorList>
            <person name="Rossello M."/>
        </authorList>
    </citation>
    <scope>NUCLEOTIDE SEQUENCE [LARGE SCALE GENOMIC DNA]</scope>
    <source>
        <strain evidence="12">cv. Chinese Spring</strain>
    </source>
</reference>
<sequence length="924" mass="105149">MAEAVIGALVGKLQELAMSEARAMVAVNEDIRSLRDKLMWMQAFLRDVEPRRRLQNDELIRVWLQQTRSAVFDSEDAVDQYILQVDLSRYPSWTRATLKFFASFTTQVRVRRNLSSRIKSINTRLEGIIANKDRYKIEDASAVSVVTWRPSADTFTSTEKMDKIVLPIVARQTQLDDLKKYLEAGTDTTRPEVIYVIGKSGVGKTKLVRNMYEEYWTKNHFDVQAWVSFAPNLSASNILKLIIQRLKEDNVTCSRGEARKNLKEELEKGKYLLVIDGEVSSTEWKSILNDLPDGMAGSKVVQITQTKPESSPSTLQPIELEDLNEDEATNLFLKTLFMKEKGKKYWKAVKEAVGKNHYGKDIFEITGGLPLAVVLLSGLLRTKEYPGEWEKVFDYLKNKAIQWKRLDSVLSMCFDDLPHDMKSCFLYFAALPVNTLIRARSLVCMWMAEGFLRPKDGKQMEKVGEQYLKELIARRLVNLAPMEYEASGDERVAVQTKVHDFLLHEAQEASFVEVHGGDDIPILSNARRLSLQNHRDKYAALANHLPKLRSILSNFEEEVEARKEEDQLGTVEKEEDPLGTEEKEEEKQNQQACPCLHHSRPAADSKEIILIKSAIRQLLQGSEYLRVINLHGLEIGDTLPSDIGNVVHLQYLGITSCSLKQIPPSIGKLTGLQTLDVRDTEVTTLPEEFWKIQSLRHVFGFLVLPRRVGRLTQLQTLESIEPDQVHGWGRRTLEKMLHLQSLYIWKLPERNANALTAVCKLKYLMLLSIEGESITSNLFTLSNLPRLQEMRLKGVIVPPTLPESSGFYLPNLTKLSLEQTKVTKEFINKLGKLPFLATLALNHDSYEDKDHHLVFTSGFQSLKELVLDVALKKIEIGESVFPQLMVLEVFSYSDDICAVIHGNRYNIRKLIKANGVPIVVDILS</sequence>
<dbReference type="Gramene" id="TraesCLE_scaffold_030399_01G000100.1">
    <property type="protein sequence ID" value="TraesCLE_scaffold_030399_01G000100.1"/>
    <property type="gene ID" value="TraesCLE_scaffold_030399_01G000100"/>
</dbReference>
<evidence type="ECO:0000256" key="4">
    <source>
        <dbReference type="ARBA" id="ARBA00022741"/>
    </source>
</evidence>
<evidence type="ECO:0000313" key="12">
    <source>
        <dbReference type="EnsemblPlants" id="TraesCS6D02G081600.1"/>
    </source>
</evidence>
<accession>A0A3B6QAV3</accession>
<dbReference type="InterPro" id="IPR058922">
    <property type="entry name" value="WHD_DRP"/>
</dbReference>
<organism evidence="12">
    <name type="scientific">Triticum aestivum</name>
    <name type="common">Wheat</name>
    <dbReference type="NCBI Taxonomy" id="4565"/>
    <lineage>
        <taxon>Eukaryota</taxon>
        <taxon>Viridiplantae</taxon>
        <taxon>Streptophyta</taxon>
        <taxon>Embryophyta</taxon>
        <taxon>Tracheophyta</taxon>
        <taxon>Spermatophyta</taxon>
        <taxon>Magnoliopsida</taxon>
        <taxon>Liliopsida</taxon>
        <taxon>Poales</taxon>
        <taxon>Poaceae</taxon>
        <taxon>BOP clade</taxon>
        <taxon>Pooideae</taxon>
        <taxon>Triticodae</taxon>
        <taxon>Triticeae</taxon>
        <taxon>Triticinae</taxon>
        <taxon>Triticum</taxon>
    </lineage>
</organism>
<dbReference type="Pfam" id="PF18052">
    <property type="entry name" value="Rx_N"/>
    <property type="match status" value="1"/>
</dbReference>
<name>A0A3B6QAV3_WHEAT</name>
<dbReference type="Gramene" id="TraesKAR6D01G0056770.1">
    <property type="protein sequence ID" value="cds.TraesKAR6D01G0056770.1"/>
    <property type="gene ID" value="TraesKAR6D01G0056770"/>
</dbReference>
<evidence type="ECO:0000259" key="11">
    <source>
        <dbReference type="Pfam" id="PF23598"/>
    </source>
</evidence>
<dbReference type="Gramene" id="TraesROB_scaffold_027718_01G000100.1">
    <property type="protein sequence ID" value="TraesROB_scaffold_027718_01G000100.1"/>
    <property type="gene ID" value="TraesROB_scaffold_027718_01G000100"/>
</dbReference>
<evidence type="ECO:0000256" key="3">
    <source>
        <dbReference type="ARBA" id="ARBA00022737"/>
    </source>
</evidence>
<dbReference type="Gramene" id="TraesCS6D03G0190000.1">
    <property type="protein sequence ID" value="TraesCS6D03G0190000.1.CDS"/>
    <property type="gene ID" value="TraesCS6D03G0190000"/>
</dbReference>
<feature type="region of interest" description="Disordered" evidence="7">
    <location>
        <begin position="562"/>
        <end position="592"/>
    </location>
</feature>
<evidence type="ECO:0000256" key="1">
    <source>
        <dbReference type="ARBA" id="ARBA00008894"/>
    </source>
</evidence>
<evidence type="ECO:0000259" key="10">
    <source>
        <dbReference type="Pfam" id="PF23559"/>
    </source>
</evidence>
<proteinExistence type="inferred from homology"/>
<keyword evidence="13" id="KW-1185">Reference proteome</keyword>
<keyword evidence="6" id="KW-0175">Coiled coil</keyword>
<dbReference type="Proteomes" id="UP000019116">
    <property type="component" value="Chromosome 6D"/>
</dbReference>
<dbReference type="InterPro" id="IPR036388">
    <property type="entry name" value="WH-like_DNA-bd_sf"/>
</dbReference>
<dbReference type="InterPro" id="IPR044974">
    <property type="entry name" value="Disease_R_plants"/>
</dbReference>
<dbReference type="Gene3D" id="1.20.5.4130">
    <property type="match status" value="1"/>
</dbReference>
<dbReference type="SUPFAM" id="SSF52058">
    <property type="entry name" value="L domain-like"/>
    <property type="match status" value="1"/>
</dbReference>
<evidence type="ECO:0000256" key="7">
    <source>
        <dbReference type="SAM" id="MobiDB-lite"/>
    </source>
</evidence>
<dbReference type="GO" id="GO:0002758">
    <property type="term" value="P:innate immune response-activating signaling pathway"/>
    <property type="evidence" value="ECO:0007669"/>
    <property type="project" value="UniProtKB-ARBA"/>
</dbReference>
<keyword evidence="3" id="KW-0677">Repeat</keyword>
<dbReference type="SUPFAM" id="SSF52540">
    <property type="entry name" value="P-loop containing nucleoside triphosphate hydrolases"/>
    <property type="match status" value="1"/>
</dbReference>
<dbReference type="STRING" id="4565.A0A3B6QAV3"/>
<dbReference type="Pfam" id="PF00931">
    <property type="entry name" value="NB-ARC"/>
    <property type="match status" value="1"/>
</dbReference>
<dbReference type="Pfam" id="PF23559">
    <property type="entry name" value="WHD_DRP"/>
    <property type="match status" value="1"/>
</dbReference>
<dbReference type="Gene3D" id="1.10.8.430">
    <property type="entry name" value="Helical domain of apoptotic protease-activating factors"/>
    <property type="match status" value="1"/>
</dbReference>
<dbReference type="OrthoDB" id="1517790at2759"/>
<dbReference type="EnsemblPlants" id="TraesCS6D02G081600.1">
    <property type="protein sequence ID" value="TraesCS6D02G081600.1"/>
    <property type="gene ID" value="TraesCS6D02G081600"/>
</dbReference>
<dbReference type="PRINTS" id="PR00364">
    <property type="entry name" value="DISEASERSIST"/>
</dbReference>
<dbReference type="Gene3D" id="3.40.50.300">
    <property type="entry name" value="P-loop containing nucleotide triphosphate hydrolases"/>
    <property type="match status" value="1"/>
</dbReference>
<gene>
    <name evidence="12" type="primary">LOC123141130</name>
</gene>
<dbReference type="InterPro" id="IPR041118">
    <property type="entry name" value="Rx_N"/>
</dbReference>
<feature type="domain" description="Disease resistance R13L4/SHOC-2-like LRR" evidence="11">
    <location>
        <begin position="610"/>
        <end position="889"/>
    </location>
</feature>
<dbReference type="Gramene" id="TraesWEE_scaffold_046512_01G000100.1">
    <property type="protein sequence ID" value="TraesWEE_scaffold_046512_01G000100.1"/>
    <property type="gene ID" value="TraesWEE_scaffold_046512_01G000100"/>
</dbReference>
<dbReference type="InterPro" id="IPR027417">
    <property type="entry name" value="P-loop_NTPase"/>
</dbReference>
<dbReference type="OMA" id="LAPMEYE"/>
<dbReference type="Gramene" id="TraesNOR6D03G03711420.1">
    <property type="protein sequence ID" value="TraesNOR6D03G03711420.1"/>
    <property type="gene ID" value="TraesNOR6D03G03711420"/>
</dbReference>
<feature type="compositionally biased region" description="Acidic residues" evidence="7">
    <location>
        <begin position="573"/>
        <end position="584"/>
    </location>
</feature>
<dbReference type="GO" id="GO:0009626">
    <property type="term" value="P:plant-type hypersensitive response"/>
    <property type="evidence" value="ECO:0007669"/>
    <property type="project" value="UniProtKB-ARBA"/>
</dbReference>
<dbReference type="Gramene" id="TraesLDM6D03G03674810.1">
    <property type="protein sequence ID" value="TraesLDM6D03G03674810.1"/>
    <property type="gene ID" value="TraesLDM6D03G03674810"/>
</dbReference>
<evidence type="ECO:0000259" key="8">
    <source>
        <dbReference type="Pfam" id="PF00931"/>
    </source>
</evidence>
<dbReference type="RefSeq" id="XP_044416290.1">
    <property type="nucleotide sequence ID" value="XM_044560355.1"/>
</dbReference>
<dbReference type="KEGG" id="taes:123141130"/>
<dbReference type="InterPro" id="IPR055414">
    <property type="entry name" value="LRR_R13L4/SHOC2-like"/>
</dbReference>
<evidence type="ECO:0000313" key="13">
    <source>
        <dbReference type="Proteomes" id="UP000019116"/>
    </source>
</evidence>
<dbReference type="SMR" id="A0A3B6QAV3"/>
<dbReference type="InterPro" id="IPR002182">
    <property type="entry name" value="NB-ARC"/>
</dbReference>
<keyword evidence="5" id="KW-0611">Plant defense</keyword>
<dbReference type="GeneID" id="123141130"/>
<dbReference type="AlphaFoldDB" id="A0A3B6QAV3"/>
<evidence type="ECO:0000256" key="6">
    <source>
        <dbReference type="ARBA" id="ARBA00023054"/>
    </source>
</evidence>
<protein>
    <recommendedName>
        <fullName evidence="14">NB-ARC domain-containing protein</fullName>
    </recommendedName>
</protein>
<feature type="domain" description="Disease resistance N-terminal" evidence="9">
    <location>
        <begin position="5"/>
        <end position="92"/>
    </location>
</feature>
<dbReference type="Gramene" id="TraesCS6D02G081600.1">
    <property type="protein sequence ID" value="TraesCS6D02G081600.1"/>
    <property type="gene ID" value="TraesCS6D02G081600"/>
</dbReference>
<dbReference type="CDD" id="cd14798">
    <property type="entry name" value="RX-CC_like"/>
    <property type="match status" value="1"/>
</dbReference>
<dbReference type="InterPro" id="IPR032675">
    <property type="entry name" value="LRR_dom_sf"/>
</dbReference>
<reference evidence="12" key="2">
    <citation type="submission" date="2018-10" db="UniProtKB">
        <authorList>
            <consortium name="EnsemblPlants"/>
        </authorList>
    </citation>
    <scope>IDENTIFICATION</scope>
</reference>
<keyword evidence="4" id="KW-0547">Nucleotide-binding</keyword>
<dbReference type="FunFam" id="1.10.10.10:FF:000322">
    <property type="entry name" value="Probable disease resistance protein At1g63360"/>
    <property type="match status" value="1"/>
</dbReference>
<dbReference type="Pfam" id="PF23598">
    <property type="entry name" value="LRR_14"/>
    <property type="match status" value="1"/>
</dbReference>
<keyword evidence="2" id="KW-0433">Leucine-rich repeat</keyword>
<evidence type="ECO:0000256" key="2">
    <source>
        <dbReference type="ARBA" id="ARBA00022614"/>
    </source>
</evidence>
<dbReference type="Gene3D" id="3.80.10.10">
    <property type="entry name" value="Ribonuclease Inhibitor"/>
    <property type="match status" value="1"/>
</dbReference>
<evidence type="ECO:0008006" key="14">
    <source>
        <dbReference type="Google" id="ProtNLM"/>
    </source>
</evidence>
<dbReference type="Gene3D" id="1.10.10.10">
    <property type="entry name" value="Winged helix-like DNA-binding domain superfamily/Winged helix DNA-binding domain"/>
    <property type="match status" value="1"/>
</dbReference>
<dbReference type="PANTHER" id="PTHR23155:SF1052">
    <property type="entry name" value="DISEASE RESISTANCE PROTEIN RPM1"/>
    <property type="match status" value="1"/>
</dbReference>
<evidence type="ECO:0000259" key="9">
    <source>
        <dbReference type="Pfam" id="PF18052"/>
    </source>
</evidence>
<dbReference type="GO" id="GO:0043531">
    <property type="term" value="F:ADP binding"/>
    <property type="evidence" value="ECO:0007669"/>
    <property type="project" value="InterPro"/>
</dbReference>
<dbReference type="InterPro" id="IPR042197">
    <property type="entry name" value="Apaf_helical"/>
</dbReference>